<dbReference type="EMBL" id="CP012357">
    <property type="protein sequence ID" value="AKX34355.1"/>
    <property type="molecule type" value="Genomic_DNA"/>
</dbReference>
<name>A0A0K1W211_9MOLU</name>
<dbReference type="KEGG" id="sll:SLITO_v1c07300"/>
<gene>
    <name evidence="2" type="ORF">SLITO_v1c07300</name>
</gene>
<evidence type="ECO:0000256" key="1">
    <source>
        <dbReference type="SAM" id="Phobius"/>
    </source>
</evidence>
<protein>
    <submittedName>
        <fullName evidence="2">Uncharacterized protein</fullName>
    </submittedName>
</protein>
<keyword evidence="1" id="KW-0472">Membrane</keyword>
<proteinExistence type="predicted"/>
<keyword evidence="1" id="KW-0812">Transmembrane</keyword>
<reference evidence="2 3" key="1">
    <citation type="journal article" date="2015" name="Genome Announc.">
        <title>Complete Genome Sequence of Spiroplasma litorale TN-1T (DSM 21781), a Bacterium Isolated from a Green-Eyed Horsefly (Tabanus nigrovittatus).</title>
        <authorList>
            <person name="Lo W.S."/>
            <person name="Lai Y.C."/>
            <person name="Lien Y.W."/>
            <person name="Wang T.H."/>
            <person name="Kuo C.H."/>
        </authorList>
    </citation>
    <scope>NUCLEOTIDE SEQUENCE [LARGE SCALE GENOMIC DNA]</scope>
    <source>
        <strain evidence="2 3">TN-1</strain>
    </source>
</reference>
<accession>A0A0K1W211</accession>
<keyword evidence="1" id="KW-1133">Transmembrane helix</keyword>
<dbReference type="PATRIC" id="fig|216942.3.peg.742"/>
<organism evidence="2 3">
    <name type="scientific">Spiroplasma litorale</name>
    <dbReference type="NCBI Taxonomy" id="216942"/>
    <lineage>
        <taxon>Bacteria</taxon>
        <taxon>Bacillati</taxon>
        <taxon>Mycoplasmatota</taxon>
        <taxon>Mollicutes</taxon>
        <taxon>Entomoplasmatales</taxon>
        <taxon>Spiroplasmataceae</taxon>
        <taxon>Spiroplasma</taxon>
    </lineage>
</organism>
<evidence type="ECO:0000313" key="2">
    <source>
        <dbReference type="EMBL" id="AKX34355.1"/>
    </source>
</evidence>
<dbReference type="Proteomes" id="UP000067476">
    <property type="component" value="Chromosome"/>
</dbReference>
<sequence length="133" mass="15950">MTPIVSLKICEFFSLYDCNDNYDLFVSFLLLLSVFLILNLVIFSLFLSFIFLCKSKKIKIIENNFNLEVIDNFINFLNINYDTNYFYENFVFQNFLLVSITSYKNEKTMKVFKLLNQKLRDKKKGTVILFFKF</sequence>
<keyword evidence="3" id="KW-1185">Reference proteome</keyword>
<evidence type="ECO:0000313" key="3">
    <source>
        <dbReference type="Proteomes" id="UP000067476"/>
    </source>
</evidence>
<dbReference type="AlphaFoldDB" id="A0A0K1W211"/>
<feature type="transmembrane region" description="Helical" evidence="1">
    <location>
        <begin position="24"/>
        <end position="52"/>
    </location>
</feature>
<dbReference type="OrthoDB" id="391413at2"/>